<evidence type="ECO:0000256" key="5">
    <source>
        <dbReference type="SAM" id="MobiDB-lite"/>
    </source>
</evidence>
<accession>A0A7J6U9H0</accession>
<dbReference type="InterPro" id="IPR005496">
    <property type="entry name" value="Integral_membrane_TerC"/>
</dbReference>
<sequence length="336" mass="37484">MVYCITYLACGLLFNVVVYLLYSYDSEAAFGWFNGYVLEYMLSMDNVFFFQVVFKYYRTPKSQVNRALFYGIAMAAGLRLLFFFLGKHSHSSSLLMIAYYSTILIWSGYKTATDSDDQDSGDPNNACAQCITSRLRLFNAYSSDGAFFIKVPRDTFGPPPDCDQSELIYVYKATLLLMVVIVLGVVDVLFAVDSVTAKISQYDDMFINFSSSIFAMLTLRSLYFLVMYLSDLFVLMKYGIALILVLVGLQLLLASYIDITNRQSCAIISLVFFTSICASVVYSKCIASCGRRGSVVELEVIGNRHIEPSDVELGDYSPQVEPSSSSTSTTTGVPLE</sequence>
<dbReference type="PANTHER" id="PTHR30238">
    <property type="entry name" value="MEMBRANE BOUND PREDICTED REDOX MODULATOR"/>
    <property type="match status" value="1"/>
</dbReference>
<name>A0A7J6U9H0_PEROL</name>
<dbReference type="Pfam" id="PF03741">
    <property type="entry name" value="TerC"/>
    <property type="match status" value="1"/>
</dbReference>
<comment type="subcellular location">
    <subcellularLocation>
        <location evidence="1">Membrane</location>
        <topology evidence="1">Multi-pass membrane protein</topology>
    </subcellularLocation>
</comment>
<proteinExistence type="predicted"/>
<evidence type="ECO:0000313" key="8">
    <source>
        <dbReference type="Proteomes" id="UP000574390"/>
    </source>
</evidence>
<feature type="compositionally biased region" description="Low complexity" evidence="5">
    <location>
        <begin position="323"/>
        <end position="336"/>
    </location>
</feature>
<protein>
    <submittedName>
        <fullName evidence="7">Uncharacterized protein</fullName>
    </submittedName>
</protein>
<evidence type="ECO:0000256" key="3">
    <source>
        <dbReference type="ARBA" id="ARBA00022989"/>
    </source>
</evidence>
<feature type="transmembrane region" description="Helical" evidence="6">
    <location>
        <begin position="68"/>
        <end position="85"/>
    </location>
</feature>
<dbReference type="PANTHER" id="PTHR30238:SF0">
    <property type="entry name" value="THYLAKOID MEMBRANE PROTEIN TERC, CHLOROPLASTIC"/>
    <property type="match status" value="1"/>
</dbReference>
<keyword evidence="4 6" id="KW-0472">Membrane</keyword>
<feature type="transmembrane region" description="Helical" evidence="6">
    <location>
        <begin position="168"/>
        <end position="193"/>
    </location>
</feature>
<gene>
    <name evidence="7" type="ORF">FOZ62_029595</name>
</gene>
<feature type="region of interest" description="Disordered" evidence="5">
    <location>
        <begin position="309"/>
        <end position="336"/>
    </location>
</feature>
<feature type="transmembrane region" description="Helical" evidence="6">
    <location>
        <begin position="238"/>
        <end position="257"/>
    </location>
</feature>
<evidence type="ECO:0000256" key="1">
    <source>
        <dbReference type="ARBA" id="ARBA00004141"/>
    </source>
</evidence>
<dbReference type="EMBL" id="JABANM010001534">
    <property type="protein sequence ID" value="KAF4754115.1"/>
    <property type="molecule type" value="Genomic_DNA"/>
</dbReference>
<evidence type="ECO:0000256" key="4">
    <source>
        <dbReference type="ARBA" id="ARBA00023136"/>
    </source>
</evidence>
<feature type="transmembrane region" description="Helical" evidence="6">
    <location>
        <begin position="6"/>
        <end position="24"/>
    </location>
</feature>
<dbReference type="GO" id="GO:0016020">
    <property type="term" value="C:membrane"/>
    <property type="evidence" value="ECO:0007669"/>
    <property type="project" value="UniProtKB-SubCell"/>
</dbReference>
<keyword evidence="2 6" id="KW-0812">Transmembrane</keyword>
<evidence type="ECO:0000313" key="7">
    <source>
        <dbReference type="EMBL" id="KAF4754115.1"/>
    </source>
</evidence>
<reference evidence="7 8" key="1">
    <citation type="submission" date="2020-04" db="EMBL/GenBank/DDBJ databases">
        <title>Perkinsus olseni comparative genomics.</title>
        <authorList>
            <person name="Bogema D.R."/>
        </authorList>
    </citation>
    <scope>NUCLEOTIDE SEQUENCE [LARGE SCALE GENOMIC DNA]</scope>
    <source>
        <strain evidence="7">ATCC PRA-205</strain>
    </source>
</reference>
<comment type="caution">
    <text evidence="7">The sequence shown here is derived from an EMBL/GenBank/DDBJ whole genome shotgun (WGS) entry which is preliminary data.</text>
</comment>
<keyword evidence="3 6" id="KW-1133">Transmembrane helix</keyword>
<dbReference type="Proteomes" id="UP000574390">
    <property type="component" value="Unassembled WGS sequence"/>
</dbReference>
<feature type="transmembrane region" description="Helical" evidence="6">
    <location>
        <begin position="264"/>
        <end position="282"/>
    </location>
</feature>
<evidence type="ECO:0000256" key="2">
    <source>
        <dbReference type="ARBA" id="ARBA00022692"/>
    </source>
</evidence>
<feature type="transmembrane region" description="Helical" evidence="6">
    <location>
        <begin position="92"/>
        <end position="109"/>
    </location>
</feature>
<organism evidence="7 8">
    <name type="scientific">Perkinsus olseni</name>
    <name type="common">Perkinsus atlanticus</name>
    <dbReference type="NCBI Taxonomy" id="32597"/>
    <lineage>
        <taxon>Eukaryota</taxon>
        <taxon>Sar</taxon>
        <taxon>Alveolata</taxon>
        <taxon>Perkinsozoa</taxon>
        <taxon>Perkinsea</taxon>
        <taxon>Perkinsida</taxon>
        <taxon>Perkinsidae</taxon>
        <taxon>Perkinsus</taxon>
    </lineage>
</organism>
<feature type="transmembrane region" description="Helical" evidence="6">
    <location>
        <begin position="205"/>
        <end position="226"/>
    </location>
</feature>
<feature type="transmembrane region" description="Helical" evidence="6">
    <location>
        <begin position="36"/>
        <end position="56"/>
    </location>
</feature>
<dbReference type="AlphaFoldDB" id="A0A7J6U9H0"/>
<evidence type="ECO:0000256" key="6">
    <source>
        <dbReference type="SAM" id="Phobius"/>
    </source>
</evidence>